<evidence type="ECO:0000256" key="1">
    <source>
        <dbReference type="SAM" id="Phobius"/>
    </source>
</evidence>
<evidence type="ECO:0000256" key="2">
    <source>
        <dbReference type="SAM" id="SignalP"/>
    </source>
</evidence>
<feature type="non-terminal residue" evidence="5">
    <location>
        <position position="502"/>
    </location>
</feature>
<keyword evidence="1" id="KW-1133">Transmembrane helix</keyword>
<keyword evidence="2" id="KW-0732">Signal</keyword>
<feature type="signal peptide" evidence="2">
    <location>
        <begin position="1"/>
        <end position="23"/>
    </location>
</feature>
<reference evidence="5 6" key="1">
    <citation type="journal article" date="2015" name="Nature">
        <title>rRNA introns, odd ribosomes, and small enigmatic genomes across a large radiation of phyla.</title>
        <authorList>
            <person name="Brown C.T."/>
            <person name="Hug L.A."/>
            <person name="Thomas B.C."/>
            <person name="Sharon I."/>
            <person name="Castelle C.J."/>
            <person name="Singh A."/>
            <person name="Wilkins M.J."/>
            <person name="Williams K.H."/>
            <person name="Banfield J.F."/>
        </authorList>
    </citation>
    <scope>NUCLEOTIDE SEQUENCE [LARGE SCALE GENOMIC DNA]</scope>
</reference>
<evidence type="ECO:0008006" key="7">
    <source>
        <dbReference type="Google" id="ProtNLM"/>
    </source>
</evidence>
<gene>
    <name evidence="5" type="ORF">UY16_C0039G0001</name>
</gene>
<evidence type="ECO:0000259" key="4">
    <source>
        <dbReference type="Pfam" id="PF20990"/>
    </source>
</evidence>
<comment type="caution">
    <text evidence="5">The sequence shown here is derived from an EMBL/GenBank/DDBJ whole genome shotgun (WGS) entry which is preliminary data.</text>
</comment>
<dbReference type="Proteomes" id="UP000034739">
    <property type="component" value="Unassembled WGS sequence"/>
</dbReference>
<protein>
    <recommendedName>
        <fullName evidence="7">DUF2207 domain-containing protein</fullName>
    </recommendedName>
</protein>
<dbReference type="EMBL" id="LCOY01000039">
    <property type="protein sequence ID" value="KKU87086.1"/>
    <property type="molecule type" value="Genomic_DNA"/>
</dbReference>
<name>A0A0G1TZ44_9BACT</name>
<accession>A0A0G1TZ44</accession>
<evidence type="ECO:0000313" key="6">
    <source>
        <dbReference type="Proteomes" id="UP000034739"/>
    </source>
</evidence>
<feature type="domain" description="Predicted membrane protein YciQ-like C-terminal" evidence="4">
    <location>
        <begin position="288"/>
        <end position="486"/>
    </location>
</feature>
<feature type="chain" id="PRO_5002539917" description="DUF2207 domain-containing protein" evidence="2">
    <location>
        <begin position="24"/>
        <end position="502"/>
    </location>
</feature>
<feature type="transmembrane region" description="Helical" evidence="1">
    <location>
        <begin position="402"/>
        <end position="424"/>
    </location>
</feature>
<proteinExistence type="predicted"/>
<dbReference type="InterPro" id="IPR018702">
    <property type="entry name" value="DUF2207"/>
</dbReference>
<organism evidence="5 6">
    <name type="scientific">Candidatus Gottesmanbacteria bacterium GW2011_GWA2_47_9</name>
    <dbReference type="NCBI Taxonomy" id="1618445"/>
    <lineage>
        <taxon>Bacteria</taxon>
        <taxon>Candidatus Gottesmaniibacteriota</taxon>
    </lineage>
</organism>
<dbReference type="AlphaFoldDB" id="A0A0G1TZ44"/>
<keyword evidence="1" id="KW-0472">Membrane</keyword>
<feature type="domain" description="DUF2207" evidence="3">
    <location>
        <begin position="25"/>
        <end position="213"/>
    </location>
</feature>
<dbReference type="InterPro" id="IPR048389">
    <property type="entry name" value="YciQ-like_C"/>
</dbReference>
<evidence type="ECO:0000313" key="5">
    <source>
        <dbReference type="EMBL" id="KKU87086.1"/>
    </source>
</evidence>
<feature type="transmembrane region" description="Helical" evidence="1">
    <location>
        <begin position="233"/>
        <end position="259"/>
    </location>
</feature>
<dbReference type="Pfam" id="PF20990">
    <property type="entry name" value="DUF2207_C"/>
    <property type="match status" value="1"/>
</dbReference>
<keyword evidence="1" id="KW-0812">Transmembrane</keyword>
<dbReference type="Pfam" id="PF09972">
    <property type="entry name" value="DUF2207"/>
    <property type="match status" value="1"/>
</dbReference>
<evidence type="ECO:0000259" key="3">
    <source>
        <dbReference type="Pfam" id="PF09972"/>
    </source>
</evidence>
<sequence length="502" mass="55604">MKGVLQKILLVGCLLVTPSIVFAEEITSFISDITINQSGTIGVVETIDYDFGNEDRHGIFRTIPLVKTNTEGKRFRLGIEIGNITDEKDTAYRFTKTIENNELKLKIGDPDKTITGVHTYVIPYSVSGGLTYFSDHDELYWNVTGTDWEVPMEKVTATVKLPQLLNLSDVRLACYTGVSGSTLQECTSGYANGTATFASSLGAGENLTIVVGFPKNIVAVLEPQPFVSFWETIWGKFTIVAIVVLFFLWYVVLPIKIIIDWFKRGRDPKAPMGVASAWFSAPKTPKGEELSPAETGTLVDERADMADIVATIVDLARRGYVTIKEAKKGEFTIEKRRGFIGDSSLPQFEQTLLSGLFAKGNSFAPKQASLVTTIADIQRQLYERVVDHGLFESNPATIRQRYTILGIIGFVTGNLPLAFVAFIFGHGMPRKTVVGSQAANIAKSLKNFLTSQKRYLTFQADKQLLFEKLLPFAIVFGVEQVWAARFKDINLKQPEWYQGSAG</sequence>